<evidence type="ECO:0000256" key="1">
    <source>
        <dbReference type="ARBA" id="ARBA00008724"/>
    </source>
</evidence>
<dbReference type="GO" id="GO:0003677">
    <property type="term" value="F:DNA binding"/>
    <property type="evidence" value="ECO:0007669"/>
    <property type="project" value="UniProtKB-UniRule"/>
</dbReference>
<dbReference type="NCBIfam" id="NF009044">
    <property type="entry name" value="PRK12378.1"/>
    <property type="match status" value="1"/>
</dbReference>
<sequence>MPCGGPSGRQNYWAGRTCLAAVGPLTTLPFSPPSPKPCEATLMAGHSHWANIAHKKAAIDAKRGKVWSKLSRAIIVAAKHGGPDPDTNLKLRYAINDAKAISMPKDNIERAIAKGAGDTSGDNFEEVLYEGHGPGGVGIMVEILTDNRNRTAPEVRKIFEVCGGKLGATGCAAWMFERKGLVVIPADQTDEESLLELAVEAGGDDVRLVGDCFHVTCPLDAYNDLTAAIEGAEGLTPERQLLGYLPNETVVLTGTDAKNAVKLMERLDDHDDVQQVAANFEVDEATLAEIAG</sequence>
<evidence type="ECO:0000313" key="9">
    <source>
        <dbReference type="EMBL" id="TWT42500.1"/>
    </source>
</evidence>
<dbReference type="GO" id="GO:0006355">
    <property type="term" value="P:regulation of DNA-templated transcription"/>
    <property type="evidence" value="ECO:0007669"/>
    <property type="project" value="UniProtKB-UniRule"/>
</dbReference>
<evidence type="ECO:0000256" key="6">
    <source>
        <dbReference type="HAMAP-Rule" id="MF_00693"/>
    </source>
</evidence>
<dbReference type="HAMAP" id="MF_00693">
    <property type="entry name" value="Transcrip_reg_TACO1"/>
    <property type="match status" value="1"/>
</dbReference>
<dbReference type="InterPro" id="IPR017856">
    <property type="entry name" value="Integrase-like_N"/>
</dbReference>
<comment type="similarity">
    <text evidence="1 6">Belongs to the TACO1 family.</text>
</comment>
<evidence type="ECO:0000256" key="4">
    <source>
        <dbReference type="ARBA" id="ARBA00023125"/>
    </source>
</evidence>
<comment type="caution">
    <text evidence="9">The sequence shown here is derived from an EMBL/GenBank/DDBJ whole genome shotgun (WGS) entry which is preliminary data.</text>
</comment>
<keyword evidence="10" id="KW-1185">Reference proteome</keyword>
<dbReference type="Gene3D" id="3.30.70.980">
    <property type="match status" value="2"/>
</dbReference>
<evidence type="ECO:0000313" key="10">
    <source>
        <dbReference type="Proteomes" id="UP000318995"/>
    </source>
</evidence>
<dbReference type="Proteomes" id="UP000318995">
    <property type="component" value="Unassembled WGS sequence"/>
</dbReference>
<dbReference type="EMBL" id="SJPH01000007">
    <property type="protein sequence ID" value="TWT42500.1"/>
    <property type="molecule type" value="Genomic_DNA"/>
</dbReference>
<comment type="subcellular location">
    <subcellularLocation>
        <location evidence="6">Cytoplasm</location>
    </subcellularLocation>
</comment>
<evidence type="ECO:0000256" key="5">
    <source>
        <dbReference type="ARBA" id="ARBA00023163"/>
    </source>
</evidence>
<gene>
    <name evidence="9" type="ORF">Pla111_28050</name>
</gene>
<name>A0A5C5VVW4_9BACT</name>
<reference evidence="9 10" key="1">
    <citation type="submission" date="2019-02" db="EMBL/GenBank/DDBJ databases">
        <title>Deep-cultivation of Planctomycetes and their phenomic and genomic characterization uncovers novel biology.</title>
        <authorList>
            <person name="Wiegand S."/>
            <person name="Jogler M."/>
            <person name="Boedeker C."/>
            <person name="Pinto D."/>
            <person name="Vollmers J."/>
            <person name="Rivas-Marin E."/>
            <person name="Kohn T."/>
            <person name="Peeters S.H."/>
            <person name="Heuer A."/>
            <person name="Rast P."/>
            <person name="Oberbeckmann S."/>
            <person name="Bunk B."/>
            <person name="Jeske O."/>
            <person name="Meyerdierks A."/>
            <person name="Storesund J.E."/>
            <person name="Kallscheuer N."/>
            <person name="Luecker S."/>
            <person name="Lage O.M."/>
            <person name="Pohl T."/>
            <person name="Merkel B.J."/>
            <person name="Hornburger P."/>
            <person name="Mueller R.-W."/>
            <person name="Bruemmer F."/>
            <person name="Labrenz M."/>
            <person name="Spormann A.M."/>
            <person name="Op Den Camp H."/>
            <person name="Overmann J."/>
            <person name="Amann R."/>
            <person name="Jetten M.S.M."/>
            <person name="Mascher T."/>
            <person name="Medema M.H."/>
            <person name="Devos D.P."/>
            <person name="Kaster A.-K."/>
            <person name="Ovreas L."/>
            <person name="Rohde M."/>
            <person name="Galperin M.Y."/>
            <person name="Jogler C."/>
        </authorList>
    </citation>
    <scope>NUCLEOTIDE SEQUENCE [LARGE SCALE GENOMIC DNA]</scope>
    <source>
        <strain evidence="9 10">Pla111</strain>
    </source>
</reference>
<feature type="domain" description="TACO1/YebC-like N-terminal" evidence="8">
    <location>
        <begin position="47"/>
        <end position="117"/>
    </location>
</feature>
<dbReference type="InterPro" id="IPR026564">
    <property type="entry name" value="Transcrip_reg_TACO1-like_dom3"/>
</dbReference>
<dbReference type="Pfam" id="PF20772">
    <property type="entry name" value="TACO1_YebC_N"/>
    <property type="match status" value="1"/>
</dbReference>
<proteinExistence type="inferred from homology"/>
<dbReference type="InterPro" id="IPR049083">
    <property type="entry name" value="TACO1_YebC_N"/>
</dbReference>
<dbReference type="InterPro" id="IPR048300">
    <property type="entry name" value="TACO1_YebC-like_2nd/3rd_dom"/>
</dbReference>
<keyword evidence="2 6" id="KW-0963">Cytoplasm</keyword>
<dbReference type="InterPro" id="IPR002876">
    <property type="entry name" value="Transcrip_reg_TACO1-like"/>
</dbReference>
<dbReference type="PANTHER" id="PTHR12532">
    <property type="entry name" value="TRANSLATIONAL ACTIVATOR OF CYTOCHROME C OXIDASE 1"/>
    <property type="match status" value="1"/>
</dbReference>
<dbReference type="Gene3D" id="1.10.10.200">
    <property type="match status" value="1"/>
</dbReference>
<dbReference type="InterPro" id="IPR029072">
    <property type="entry name" value="YebC-like"/>
</dbReference>
<keyword evidence="5 6" id="KW-0804">Transcription</keyword>
<dbReference type="FunFam" id="1.10.10.200:FF:000002">
    <property type="entry name" value="Probable transcriptional regulatory protein CLM62_37755"/>
    <property type="match status" value="1"/>
</dbReference>
<dbReference type="SUPFAM" id="SSF75625">
    <property type="entry name" value="YebC-like"/>
    <property type="match status" value="1"/>
</dbReference>
<keyword evidence="3 6" id="KW-0805">Transcription regulation</keyword>
<feature type="domain" description="TACO1/YebC-like second and third" evidence="7">
    <location>
        <begin position="124"/>
        <end position="280"/>
    </location>
</feature>
<dbReference type="PANTHER" id="PTHR12532:SF6">
    <property type="entry name" value="TRANSCRIPTIONAL REGULATORY PROTEIN YEBC-RELATED"/>
    <property type="match status" value="1"/>
</dbReference>
<dbReference type="Pfam" id="PF01709">
    <property type="entry name" value="Transcrip_reg"/>
    <property type="match status" value="1"/>
</dbReference>
<evidence type="ECO:0000256" key="3">
    <source>
        <dbReference type="ARBA" id="ARBA00023015"/>
    </source>
</evidence>
<evidence type="ECO:0000256" key="2">
    <source>
        <dbReference type="ARBA" id="ARBA00022490"/>
    </source>
</evidence>
<dbReference type="GO" id="GO:0005829">
    <property type="term" value="C:cytosol"/>
    <property type="evidence" value="ECO:0007669"/>
    <property type="project" value="TreeGrafter"/>
</dbReference>
<evidence type="ECO:0000259" key="7">
    <source>
        <dbReference type="Pfam" id="PF01709"/>
    </source>
</evidence>
<evidence type="ECO:0000259" key="8">
    <source>
        <dbReference type="Pfam" id="PF20772"/>
    </source>
</evidence>
<protein>
    <recommendedName>
        <fullName evidence="6">Probable transcriptional regulatory protein Pla111_28050</fullName>
    </recommendedName>
</protein>
<dbReference type="NCBIfam" id="NF001030">
    <property type="entry name" value="PRK00110.1"/>
    <property type="match status" value="1"/>
</dbReference>
<organism evidence="9 10">
    <name type="scientific">Botrimarina hoheduenensis</name>
    <dbReference type="NCBI Taxonomy" id="2528000"/>
    <lineage>
        <taxon>Bacteria</taxon>
        <taxon>Pseudomonadati</taxon>
        <taxon>Planctomycetota</taxon>
        <taxon>Planctomycetia</taxon>
        <taxon>Pirellulales</taxon>
        <taxon>Lacipirellulaceae</taxon>
        <taxon>Botrimarina</taxon>
    </lineage>
</organism>
<accession>A0A5C5VVW4</accession>
<dbReference type="NCBIfam" id="TIGR01033">
    <property type="entry name" value="YebC/PmpR family DNA-binding transcriptional regulator"/>
    <property type="match status" value="1"/>
</dbReference>
<keyword evidence="4 6" id="KW-0238">DNA-binding</keyword>
<dbReference type="AlphaFoldDB" id="A0A5C5VVW4"/>